<feature type="domain" description="Exocyst component Exo84 C-terminal" evidence="7">
    <location>
        <begin position="334"/>
        <end position="427"/>
    </location>
</feature>
<evidence type="ECO:0000256" key="6">
    <source>
        <dbReference type="ARBA" id="ARBA00022927"/>
    </source>
</evidence>
<reference evidence="9" key="1">
    <citation type="submission" date="2017-01" db="EMBL/GenBank/DDBJ databases">
        <authorList>
            <person name="Wang Y."/>
            <person name="White M."/>
            <person name="Kvist S."/>
            <person name="Moncalvo J.-M."/>
        </authorList>
    </citation>
    <scope>NUCLEOTIDE SEQUENCE [LARGE SCALE GENOMIC DNA]</scope>
    <source>
        <strain evidence="9">ID-206-W2</strain>
    </source>
</reference>
<sequence>MDSLHPSSRLTPGIEKVNIGAPRLIPQKSKVEKNDDEPVVILNKFMKPDFVAENYLMETLENATEPNIRHFRKSLEGIKKVATQSLQKNVYKDYKDFVVITREINSLESESIIFKEMLTKLDTIAAGIYSDDFDSAGMSDSEKQAVRALRRRTVRMTVQNQQNMHTSQMNRLWSTIEGSQRLLPFSPNRHIIGTAKKIEELSPLNFQFRQFIQAVILNDSLLIVAIRKRGNYSNSVLVADRCMRINEITIVQLEEAPQLGELIKIINKAESYLLRFSNKSSKAEFLSLFEKAISTSGGLSSPAFQVPAMSDGHKGSYFNAKEENKLLSEHKPQIEMIENNLKRIVSTFPPEQLLEKDSILKKLSDKVYERDSELSRLLISETLVPSSSKKYLYGKICLLAKLGWGKEAKEAFLKSRSATIKHRSRFVLYSSININ</sequence>
<protein>
    <recommendedName>
        <fullName evidence="3">Exocyst complex component EXO84</fullName>
    </recommendedName>
</protein>
<dbReference type="SUPFAM" id="SSF74788">
    <property type="entry name" value="Cullin repeat-like"/>
    <property type="match status" value="1"/>
</dbReference>
<keyword evidence="4" id="KW-0813">Transport</keyword>
<dbReference type="Gene3D" id="1.20.58.1210">
    <property type="entry name" value="Exo84p, N-terminal helical domain"/>
    <property type="match status" value="1"/>
</dbReference>
<dbReference type="Pfam" id="PF16528">
    <property type="entry name" value="Exo84_C"/>
    <property type="match status" value="1"/>
</dbReference>
<dbReference type="Gene3D" id="2.30.29.30">
    <property type="entry name" value="Pleckstrin-homology domain (PH domain)/Phosphotyrosine-binding domain (PTB)"/>
    <property type="match status" value="1"/>
</dbReference>
<name>A0A1R1XW82_9FUNG</name>
<dbReference type="GO" id="GO:0006887">
    <property type="term" value="P:exocytosis"/>
    <property type="evidence" value="ECO:0007669"/>
    <property type="project" value="UniProtKB-KW"/>
</dbReference>
<dbReference type="PANTHER" id="PTHR21426:SF12">
    <property type="entry name" value="EXOCYST COMPLEX COMPONENT 8"/>
    <property type="match status" value="1"/>
</dbReference>
<dbReference type="GO" id="GO:0030133">
    <property type="term" value="C:transport vesicle"/>
    <property type="evidence" value="ECO:0007669"/>
    <property type="project" value="UniProtKB-SubCell"/>
</dbReference>
<dbReference type="GO" id="GO:0015031">
    <property type="term" value="P:protein transport"/>
    <property type="evidence" value="ECO:0007669"/>
    <property type="project" value="UniProtKB-KW"/>
</dbReference>
<dbReference type="AlphaFoldDB" id="A0A1R1XW82"/>
<evidence type="ECO:0000256" key="3">
    <source>
        <dbReference type="ARBA" id="ARBA00021269"/>
    </source>
</evidence>
<evidence type="ECO:0000256" key="5">
    <source>
        <dbReference type="ARBA" id="ARBA00022483"/>
    </source>
</evidence>
<evidence type="ECO:0000313" key="8">
    <source>
        <dbReference type="EMBL" id="OMJ18917.1"/>
    </source>
</evidence>
<dbReference type="GO" id="GO:0006893">
    <property type="term" value="P:Golgi to plasma membrane transport"/>
    <property type="evidence" value="ECO:0007669"/>
    <property type="project" value="TreeGrafter"/>
</dbReference>
<dbReference type="Pfam" id="PF25345">
    <property type="entry name" value="PH_EXO84"/>
    <property type="match status" value="1"/>
</dbReference>
<evidence type="ECO:0000256" key="4">
    <source>
        <dbReference type="ARBA" id="ARBA00022448"/>
    </source>
</evidence>
<dbReference type="InterPro" id="IPR016159">
    <property type="entry name" value="Cullin_repeat-like_dom_sf"/>
</dbReference>
<comment type="subcellular location">
    <subcellularLocation>
        <location evidence="1">Cytoplasmic vesicle</location>
        <location evidence="1">Secretory vesicle</location>
    </subcellularLocation>
</comment>
<keyword evidence="9" id="KW-1185">Reference proteome</keyword>
<dbReference type="InterPro" id="IPR032403">
    <property type="entry name" value="Exo84_C"/>
</dbReference>
<evidence type="ECO:0000256" key="1">
    <source>
        <dbReference type="ARBA" id="ARBA00004398"/>
    </source>
</evidence>
<dbReference type="InterPro" id="IPR011993">
    <property type="entry name" value="PH-like_dom_sf"/>
</dbReference>
<comment type="caution">
    <text evidence="8">The sequence shown here is derived from an EMBL/GenBank/DDBJ whole genome shotgun (WGS) entry which is preliminary data.</text>
</comment>
<dbReference type="EMBL" id="LSSM01003147">
    <property type="protein sequence ID" value="OMJ18917.1"/>
    <property type="molecule type" value="Genomic_DNA"/>
</dbReference>
<dbReference type="OrthoDB" id="642193at2759"/>
<accession>A0A1R1XW82</accession>
<dbReference type="Proteomes" id="UP000187429">
    <property type="component" value="Unassembled WGS sequence"/>
</dbReference>
<organism evidence="8 9">
    <name type="scientific">Smittium culicis</name>
    <dbReference type="NCBI Taxonomy" id="133412"/>
    <lineage>
        <taxon>Eukaryota</taxon>
        <taxon>Fungi</taxon>
        <taxon>Fungi incertae sedis</taxon>
        <taxon>Zoopagomycota</taxon>
        <taxon>Kickxellomycotina</taxon>
        <taxon>Harpellomycetes</taxon>
        <taxon>Harpellales</taxon>
        <taxon>Legeriomycetaceae</taxon>
        <taxon>Smittium</taxon>
    </lineage>
</organism>
<evidence type="ECO:0000256" key="2">
    <source>
        <dbReference type="ARBA" id="ARBA00007210"/>
    </source>
</evidence>
<dbReference type="PANTHER" id="PTHR21426">
    <property type="entry name" value="EXOCYST COMPLEX COMPONENT 8"/>
    <property type="match status" value="1"/>
</dbReference>
<comment type="similarity">
    <text evidence="2">Belongs to the EXO84 family.</text>
</comment>
<evidence type="ECO:0000313" key="9">
    <source>
        <dbReference type="Proteomes" id="UP000187429"/>
    </source>
</evidence>
<dbReference type="Pfam" id="PF08700">
    <property type="entry name" value="VPS51_Exo84_N"/>
    <property type="match status" value="1"/>
</dbReference>
<proteinExistence type="inferred from homology"/>
<dbReference type="InterPro" id="IPR033961">
    <property type="entry name" value="Exo84"/>
</dbReference>
<keyword evidence="5" id="KW-0268">Exocytosis</keyword>
<dbReference type="SUPFAM" id="SSF50729">
    <property type="entry name" value="PH domain-like"/>
    <property type="match status" value="1"/>
</dbReference>
<dbReference type="InterPro" id="IPR042561">
    <property type="entry name" value="Exo84_C_1"/>
</dbReference>
<keyword evidence="6" id="KW-0653">Protein transport</keyword>
<dbReference type="GO" id="GO:0000145">
    <property type="term" value="C:exocyst"/>
    <property type="evidence" value="ECO:0007669"/>
    <property type="project" value="InterPro"/>
</dbReference>
<evidence type="ECO:0000259" key="7">
    <source>
        <dbReference type="Pfam" id="PF16528"/>
    </source>
</evidence>
<gene>
    <name evidence="8" type="ORF">AYI69_g6830</name>
</gene>